<feature type="binding site" description="axial binding residue" evidence="5">
    <location>
        <position position="394"/>
    </location>
    <ligand>
        <name>heme</name>
        <dbReference type="ChEBI" id="CHEBI:30413"/>
    </ligand>
    <ligandPart>
        <name>Fe</name>
        <dbReference type="ChEBI" id="CHEBI:18248"/>
    </ligandPart>
</feature>
<evidence type="ECO:0000313" key="7">
    <source>
        <dbReference type="Proteomes" id="UP000053260"/>
    </source>
</evidence>
<reference evidence="6 7" key="1">
    <citation type="submission" date="2015-10" db="EMBL/GenBank/DDBJ databases">
        <title>Draft genome sequence of Streptomyces sp. RV15, isolated from a marine sponge.</title>
        <authorList>
            <person name="Ruckert C."/>
            <person name="Abdelmohsen U.R."/>
            <person name="Winkler A."/>
            <person name="Hentschel U."/>
            <person name="Kalinowski J."/>
            <person name="Kampfer P."/>
            <person name="Glaeser S."/>
        </authorList>
    </citation>
    <scope>NUCLEOTIDE SEQUENCE [LARGE SCALE GENOMIC DNA]</scope>
    <source>
        <strain evidence="6 7">RV15</strain>
    </source>
</reference>
<keyword evidence="2 5" id="KW-0349">Heme</keyword>
<dbReference type="GO" id="GO:0004497">
    <property type="term" value="F:monooxygenase activity"/>
    <property type="evidence" value="ECO:0007669"/>
    <property type="project" value="InterPro"/>
</dbReference>
<dbReference type="InterPro" id="IPR036396">
    <property type="entry name" value="Cyt_P450_sf"/>
</dbReference>
<dbReference type="InterPro" id="IPR001128">
    <property type="entry name" value="Cyt_P450"/>
</dbReference>
<evidence type="ECO:0000256" key="4">
    <source>
        <dbReference type="ARBA" id="ARBA00023004"/>
    </source>
</evidence>
<comment type="similarity">
    <text evidence="1">Belongs to the cytochrome P450 family.</text>
</comment>
<dbReference type="RefSeq" id="WP_079085459.1">
    <property type="nucleotide sequence ID" value="NZ_KQ949105.1"/>
</dbReference>
<keyword evidence="3 5" id="KW-0479">Metal-binding</keyword>
<dbReference type="STRING" id="909626.AQJ91_35605"/>
<dbReference type="Pfam" id="PF00067">
    <property type="entry name" value="p450"/>
    <property type="match status" value="1"/>
</dbReference>
<organism evidence="6 7">
    <name type="scientific">Streptomyces dysideae</name>
    <dbReference type="NCBI Taxonomy" id="909626"/>
    <lineage>
        <taxon>Bacteria</taxon>
        <taxon>Bacillati</taxon>
        <taxon>Actinomycetota</taxon>
        <taxon>Actinomycetes</taxon>
        <taxon>Kitasatosporales</taxon>
        <taxon>Streptomycetaceae</taxon>
        <taxon>Streptomyces</taxon>
    </lineage>
</organism>
<keyword evidence="4 5" id="KW-0408">Iron</keyword>
<protein>
    <recommendedName>
        <fullName evidence="8">Cytochrome P450</fullName>
    </recommendedName>
</protein>
<evidence type="ECO:0000256" key="2">
    <source>
        <dbReference type="ARBA" id="ARBA00022617"/>
    </source>
</evidence>
<evidence type="ECO:0000256" key="1">
    <source>
        <dbReference type="ARBA" id="ARBA00010617"/>
    </source>
</evidence>
<dbReference type="Proteomes" id="UP000053260">
    <property type="component" value="Unassembled WGS sequence"/>
</dbReference>
<dbReference type="GO" id="GO:0020037">
    <property type="term" value="F:heme binding"/>
    <property type="evidence" value="ECO:0007669"/>
    <property type="project" value="InterPro"/>
</dbReference>
<evidence type="ECO:0000256" key="5">
    <source>
        <dbReference type="PIRSR" id="PIRSR602403-1"/>
    </source>
</evidence>
<dbReference type="AlphaFoldDB" id="A0A101UTD0"/>
<name>A0A101UTD0_9ACTN</name>
<dbReference type="OrthoDB" id="4746309at2"/>
<dbReference type="GO" id="GO:0005506">
    <property type="term" value="F:iron ion binding"/>
    <property type="evidence" value="ECO:0007669"/>
    <property type="project" value="InterPro"/>
</dbReference>
<dbReference type="EMBL" id="LMXB01000087">
    <property type="protein sequence ID" value="KUO16436.1"/>
    <property type="molecule type" value="Genomic_DNA"/>
</dbReference>
<dbReference type="InterPro" id="IPR050529">
    <property type="entry name" value="CYP450_sterol_14alpha_dmase"/>
</dbReference>
<accession>A0A101UTD0</accession>
<gene>
    <name evidence="6" type="ORF">AQJ91_35605</name>
</gene>
<sequence length="449" mass="49577">MMQKMPTQPPLAPGALPMVGHAASFLRDPVAVMRSGQQAHGPVFSIRLGPKRAAVVVGVEESRAALALPESTLAVRPVYQWLRPMFGEVMQAAAPSDYLTQRAALLPAFRGRQVSDRVTHVAQDIHAWTMALGSSGRFDANRDVERLTLDIAIGLVLGTQFRVRHGEEFRALLLDVAAGMDFFLPERFPAPRLIRRNRARRALFAMLSSELNAARTEPDPERRGYFGHIILSQDASGASFDDDTAIGLTLILCYASYETTAAQLAWVLVLLLQHPTYHKRVLDEVHTHLPHHQSLPTLADLRRLHLLGACLLEAQRLRPATSMLTRFVAEPVTVGGYEIPQGWNTLFCPPVTHRSPDLYPAPDTFDPERFSSERDSDGRAAGRLLNLGSGIHTCLGGHLADIEMRLVIALLLRRFEMRLVDPSPAPTTKPGPSRPAGPCLIEYRSHSHV</sequence>
<comment type="caution">
    <text evidence="6">The sequence shown here is derived from an EMBL/GenBank/DDBJ whole genome shotgun (WGS) entry which is preliminary data.</text>
</comment>
<dbReference type="PRINTS" id="PR00385">
    <property type="entry name" value="P450"/>
</dbReference>
<evidence type="ECO:0000313" key="6">
    <source>
        <dbReference type="EMBL" id="KUO16436.1"/>
    </source>
</evidence>
<proteinExistence type="inferred from homology"/>
<dbReference type="PRINTS" id="PR00465">
    <property type="entry name" value="EP450IV"/>
</dbReference>
<dbReference type="PANTHER" id="PTHR24304:SF2">
    <property type="entry name" value="24-HYDROXYCHOLESTEROL 7-ALPHA-HYDROXYLASE"/>
    <property type="match status" value="1"/>
</dbReference>
<dbReference type="PANTHER" id="PTHR24304">
    <property type="entry name" value="CYTOCHROME P450 FAMILY 7"/>
    <property type="match status" value="1"/>
</dbReference>
<comment type="cofactor">
    <cofactor evidence="5">
        <name>heme</name>
        <dbReference type="ChEBI" id="CHEBI:30413"/>
    </cofactor>
</comment>
<keyword evidence="7" id="KW-1185">Reference proteome</keyword>
<dbReference type="Gene3D" id="1.10.630.10">
    <property type="entry name" value="Cytochrome P450"/>
    <property type="match status" value="1"/>
</dbReference>
<dbReference type="GO" id="GO:0016705">
    <property type="term" value="F:oxidoreductase activity, acting on paired donors, with incorporation or reduction of molecular oxygen"/>
    <property type="evidence" value="ECO:0007669"/>
    <property type="project" value="InterPro"/>
</dbReference>
<dbReference type="InterPro" id="IPR002403">
    <property type="entry name" value="Cyt_P450_E_grp-IV"/>
</dbReference>
<evidence type="ECO:0000256" key="3">
    <source>
        <dbReference type="ARBA" id="ARBA00022723"/>
    </source>
</evidence>
<evidence type="ECO:0008006" key="8">
    <source>
        <dbReference type="Google" id="ProtNLM"/>
    </source>
</evidence>
<dbReference type="SUPFAM" id="SSF48264">
    <property type="entry name" value="Cytochrome P450"/>
    <property type="match status" value="1"/>
</dbReference>